<evidence type="ECO:0000313" key="3">
    <source>
        <dbReference type="Proteomes" id="UP000001070"/>
    </source>
</evidence>
<dbReference type="eggNOG" id="KOG3346">
    <property type="taxonomic scope" value="Eukaryota"/>
</dbReference>
<dbReference type="Gene3D" id="3.90.280.10">
    <property type="entry name" value="PEBP-like"/>
    <property type="match status" value="1"/>
</dbReference>
<dbReference type="PhylomeDB" id="B4JA78"/>
<gene>
    <name evidence="2" type="primary">Dgri\GH11408</name>
    <name evidence="2" type="ORF">Dgri_GH11408</name>
</gene>
<dbReference type="InterPro" id="IPR008914">
    <property type="entry name" value="PEBP"/>
</dbReference>
<name>B4JA78_DROGR</name>
<dbReference type="OrthoDB" id="2506647at2759"/>
<accession>B4JA78</accession>
<dbReference type="Pfam" id="PF01161">
    <property type="entry name" value="PBP"/>
    <property type="match status" value="1"/>
</dbReference>
<dbReference type="InterPro" id="IPR035810">
    <property type="entry name" value="PEBP_euk"/>
</dbReference>
<dbReference type="KEGG" id="dgr:6562809"/>
<feature type="chain" id="PRO_5002811852" evidence="1">
    <location>
        <begin position="22"/>
        <end position="212"/>
    </location>
</feature>
<feature type="signal peptide" evidence="1">
    <location>
        <begin position="1"/>
        <end position="21"/>
    </location>
</feature>
<proteinExistence type="predicted"/>
<dbReference type="HOGENOM" id="CLU_043994_5_1_1"/>
<dbReference type="Proteomes" id="UP000001070">
    <property type="component" value="Unassembled WGS sequence"/>
</dbReference>
<dbReference type="InParanoid" id="B4JA78"/>
<dbReference type="FunCoup" id="B4JA78">
    <property type="interactions" value="1"/>
</dbReference>
<dbReference type="SMR" id="B4JA78"/>
<dbReference type="EMBL" id="CH916368">
    <property type="protein sequence ID" value="EDW03752.1"/>
    <property type="molecule type" value="Genomic_DNA"/>
</dbReference>
<keyword evidence="3" id="KW-1185">Reference proteome</keyword>
<dbReference type="PANTHER" id="PTHR11362:SF82">
    <property type="entry name" value="PHOSPHATIDYLETHANOLAMINE-BINDING PROTEIN 4"/>
    <property type="match status" value="1"/>
</dbReference>
<dbReference type="STRING" id="7222.B4JA78"/>
<evidence type="ECO:0000256" key="1">
    <source>
        <dbReference type="SAM" id="SignalP"/>
    </source>
</evidence>
<dbReference type="AlphaFoldDB" id="B4JA78"/>
<dbReference type="OMA" id="PNRENPM"/>
<sequence length="212" mass="24350">MNSHYGLLLCVLVLFLGQTKADQDELNVVRVLKEMGVIPEVFKEPPQQLLKMRFENGVEIIEGETYTPTELKLQPELEWSADEGSYYTIMMISPDAPSRELPIYRSWIHWLVVNVPGTDVSKGQLLSEYFGPIPLKDSGLCRFVALVYHQSDKLDFDEQKMELKSSVDHSNFDVEKFTQKYDMSTPCAANVFQAKWDNSVPEMLKTLYDLTE</sequence>
<protein>
    <submittedName>
        <fullName evidence="2">GH11408</fullName>
    </submittedName>
</protein>
<reference evidence="2 3" key="1">
    <citation type="journal article" date="2007" name="Nature">
        <title>Evolution of genes and genomes on the Drosophila phylogeny.</title>
        <authorList>
            <consortium name="Drosophila 12 Genomes Consortium"/>
            <person name="Clark A.G."/>
            <person name="Eisen M.B."/>
            <person name="Smith D.R."/>
            <person name="Bergman C.M."/>
            <person name="Oliver B."/>
            <person name="Markow T.A."/>
            <person name="Kaufman T.C."/>
            <person name="Kellis M."/>
            <person name="Gelbart W."/>
            <person name="Iyer V.N."/>
            <person name="Pollard D.A."/>
            <person name="Sackton T.B."/>
            <person name="Larracuente A.M."/>
            <person name="Singh N.D."/>
            <person name="Abad J.P."/>
            <person name="Abt D.N."/>
            <person name="Adryan B."/>
            <person name="Aguade M."/>
            <person name="Akashi H."/>
            <person name="Anderson W.W."/>
            <person name="Aquadro C.F."/>
            <person name="Ardell D.H."/>
            <person name="Arguello R."/>
            <person name="Artieri C.G."/>
            <person name="Barbash D.A."/>
            <person name="Barker D."/>
            <person name="Barsanti P."/>
            <person name="Batterham P."/>
            <person name="Batzoglou S."/>
            <person name="Begun D."/>
            <person name="Bhutkar A."/>
            <person name="Blanco E."/>
            <person name="Bosak S.A."/>
            <person name="Bradley R.K."/>
            <person name="Brand A.D."/>
            <person name="Brent M.R."/>
            <person name="Brooks A.N."/>
            <person name="Brown R.H."/>
            <person name="Butlin R.K."/>
            <person name="Caggese C."/>
            <person name="Calvi B.R."/>
            <person name="Bernardo de Carvalho A."/>
            <person name="Caspi A."/>
            <person name="Castrezana S."/>
            <person name="Celniker S.E."/>
            <person name="Chang J.L."/>
            <person name="Chapple C."/>
            <person name="Chatterji S."/>
            <person name="Chinwalla A."/>
            <person name="Civetta A."/>
            <person name="Clifton S.W."/>
            <person name="Comeron J.M."/>
            <person name="Costello J.C."/>
            <person name="Coyne J.A."/>
            <person name="Daub J."/>
            <person name="David R.G."/>
            <person name="Delcher A.L."/>
            <person name="Delehaunty K."/>
            <person name="Do C.B."/>
            <person name="Ebling H."/>
            <person name="Edwards K."/>
            <person name="Eickbush T."/>
            <person name="Evans J.D."/>
            <person name="Filipski A."/>
            <person name="Findeiss S."/>
            <person name="Freyhult E."/>
            <person name="Fulton L."/>
            <person name="Fulton R."/>
            <person name="Garcia A.C."/>
            <person name="Gardiner A."/>
            <person name="Garfield D.A."/>
            <person name="Garvin B.E."/>
            <person name="Gibson G."/>
            <person name="Gilbert D."/>
            <person name="Gnerre S."/>
            <person name="Godfrey J."/>
            <person name="Good R."/>
            <person name="Gotea V."/>
            <person name="Gravely B."/>
            <person name="Greenberg A.J."/>
            <person name="Griffiths-Jones S."/>
            <person name="Gross S."/>
            <person name="Guigo R."/>
            <person name="Gustafson E.A."/>
            <person name="Haerty W."/>
            <person name="Hahn M.W."/>
            <person name="Halligan D.L."/>
            <person name="Halpern A.L."/>
            <person name="Halter G.M."/>
            <person name="Han M.V."/>
            <person name="Heger A."/>
            <person name="Hillier L."/>
            <person name="Hinrichs A.S."/>
            <person name="Holmes I."/>
            <person name="Hoskins R.A."/>
            <person name="Hubisz M.J."/>
            <person name="Hultmark D."/>
            <person name="Huntley M.A."/>
            <person name="Jaffe D.B."/>
            <person name="Jagadeeshan S."/>
            <person name="Jeck W.R."/>
            <person name="Johnson J."/>
            <person name="Jones C.D."/>
            <person name="Jordan W.C."/>
            <person name="Karpen G.H."/>
            <person name="Kataoka E."/>
            <person name="Keightley P.D."/>
            <person name="Kheradpour P."/>
            <person name="Kirkness E.F."/>
            <person name="Koerich L.B."/>
            <person name="Kristiansen K."/>
            <person name="Kudrna D."/>
            <person name="Kulathinal R.J."/>
            <person name="Kumar S."/>
            <person name="Kwok R."/>
            <person name="Lander E."/>
            <person name="Langley C.H."/>
            <person name="Lapoint R."/>
            <person name="Lazzaro B.P."/>
            <person name="Lee S.J."/>
            <person name="Levesque L."/>
            <person name="Li R."/>
            <person name="Lin C.F."/>
            <person name="Lin M.F."/>
            <person name="Lindblad-Toh K."/>
            <person name="Llopart A."/>
            <person name="Long M."/>
            <person name="Low L."/>
            <person name="Lozovsky E."/>
            <person name="Lu J."/>
            <person name="Luo M."/>
            <person name="Machado C.A."/>
            <person name="Makalowski W."/>
            <person name="Marzo M."/>
            <person name="Matsuda M."/>
            <person name="Matzkin L."/>
            <person name="McAllister B."/>
            <person name="McBride C.S."/>
            <person name="McKernan B."/>
            <person name="McKernan K."/>
            <person name="Mendez-Lago M."/>
            <person name="Minx P."/>
            <person name="Mollenhauer M.U."/>
            <person name="Montooth K."/>
            <person name="Mount S.M."/>
            <person name="Mu X."/>
            <person name="Myers E."/>
            <person name="Negre B."/>
            <person name="Newfeld S."/>
            <person name="Nielsen R."/>
            <person name="Noor M.A."/>
            <person name="O'Grady P."/>
            <person name="Pachter L."/>
            <person name="Papaceit M."/>
            <person name="Parisi M.J."/>
            <person name="Parisi M."/>
            <person name="Parts L."/>
            <person name="Pedersen J.S."/>
            <person name="Pesole G."/>
            <person name="Phillippy A.M."/>
            <person name="Ponting C.P."/>
            <person name="Pop M."/>
            <person name="Porcelli D."/>
            <person name="Powell J.R."/>
            <person name="Prohaska S."/>
            <person name="Pruitt K."/>
            <person name="Puig M."/>
            <person name="Quesneville H."/>
            <person name="Ram K.R."/>
            <person name="Rand D."/>
            <person name="Rasmussen M.D."/>
            <person name="Reed L.K."/>
            <person name="Reenan R."/>
            <person name="Reily A."/>
            <person name="Remington K.A."/>
            <person name="Rieger T.T."/>
            <person name="Ritchie M.G."/>
            <person name="Robin C."/>
            <person name="Rogers Y.H."/>
            <person name="Rohde C."/>
            <person name="Rozas J."/>
            <person name="Rubenfield M.J."/>
            <person name="Ruiz A."/>
            <person name="Russo S."/>
            <person name="Salzberg S.L."/>
            <person name="Sanchez-Gracia A."/>
            <person name="Saranga D.J."/>
            <person name="Sato H."/>
            <person name="Schaeffer S.W."/>
            <person name="Schatz M.C."/>
            <person name="Schlenke T."/>
            <person name="Schwartz R."/>
            <person name="Segarra C."/>
            <person name="Singh R.S."/>
            <person name="Sirot L."/>
            <person name="Sirota M."/>
            <person name="Sisneros N.B."/>
            <person name="Smith C.D."/>
            <person name="Smith T.F."/>
            <person name="Spieth J."/>
            <person name="Stage D.E."/>
            <person name="Stark A."/>
            <person name="Stephan W."/>
            <person name="Strausberg R.L."/>
            <person name="Strempel S."/>
            <person name="Sturgill D."/>
            <person name="Sutton G."/>
            <person name="Sutton G.G."/>
            <person name="Tao W."/>
            <person name="Teichmann S."/>
            <person name="Tobari Y.N."/>
            <person name="Tomimura Y."/>
            <person name="Tsolas J.M."/>
            <person name="Valente V.L."/>
            <person name="Venter E."/>
            <person name="Venter J.C."/>
            <person name="Vicario S."/>
            <person name="Vieira F.G."/>
            <person name="Vilella A.J."/>
            <person name="Villasante A."/>
            <person name="Walenz B."/>
            <person name="Wang J."/>
            <person name="Wasserman M."/>
            <person name="Watts T."/>
            <person name="Wilson D."/>
            <person name="Wilson R.K."/>
            <person name="Wing R.A."/>
            <person name="Wolfner M.F."/>
            <person name="Wong A."/>
            <person name="Wong G.K."/>
            <person name="Wu C.I."/>
            <person name="Wu G."/>
            <person name="Yamamoto D."/>
            <person name="Yang H.P."/>
            <person name="Yang S.P."/>
            <person name="Yorke J.A."/>
            <person name="Yoshida K."/>
            <person name="Zdobnov E."/>
            <person name="Zhang P."/>
            <person name="Zhang Y."/>
            <person name="Zimin A.V."/>
            <person name="Baldwin J."/>
            <person name="Abdouelleil A."/>
            <person name="Abdulkadir J."/>
            <person name="Abebe A."/>
            <person name="Abera B."/>
            <person name="Abreu J."/>
            <person name="Acer S.C."/>
            <person name="Aftuck L."/>
            <person name="Alexander A."/>
            <person name="An P."/>
            <person name="Anderson E."/>
            <person name="Anderson S."/>
            <person name="Arachi H."/>
            <person name="Azer M."/>
            <person name="Bachantsang P."/>
            <person name="Barry A."/>
            <person name="Bayul T."/>
            <person name="Berlin A."/>
            <person name="Bessette D."/>
            <person name="Bloom T."/>
            <person name="Blye J."/>
            <person name="Boguslavskiy L."/>
            <person name="Bonnet C."/>
            <person name="Boukhgalter B."/>
            <person name="Bourzgui I."/>
            <person name="Brown A."/>
            <person name="Cahill P."/>
            <person name="Channer S."/>
            <person name="Cheshatsang Y."/>
            <person name="Chuda L."/>
            <person name="Citroen M."/>
            <person name="Collymore A."/>
            <person name="Cooke P."/>
            <person name="Costello M."/>
            <person name="D'Aco K."/>
            <person name="Daza R."/>
            <person name="De Haan G."/>
            <person name="DeGray S."/>
            <person name="DeMaso C."/>
            <person name="Dhargay N."/>
            <person name="Dooley K."/>
            <person name="Dooley E."/>
            <person name="Doricent M."/>
            <person name="Dorje P."/>
            <person name="Dorjee K."/>
            <person name="Dupes A."/>
            <person name="Elong R."/>
            <person name="Falk J."/>
            <person name="Farina A."/>
            <person name="Faro S."/>
            <person name="Ferguson D."/>
            <person name="Fisher S."/>
            <person name="Foley C.D."/>
            <person name="Franke A."/>
            <person name="Friedrich D."/>
            <person name="Gadbois L."/>
            <person name="Gearin G."/>
            <person name="Gearin C.R."/>
            <person name="Giannoukos G."/>
            <person name="Goode T."/>
            <person name="Graham J."/>
            <person name="Grandbois E."/>
            <person name="Grewal S."/>
            <person name="Gyaltsen K."/>
            <person name="Hafez N."/>
            <person name="Hagos B."/>
            <person name="Hall J."/>
            <person name="Henson C."/>
            <person name="Hollinger A."/>
            <person name="Honan T."/>
            <person name="Huard M.D."/>
            <person name="Hughes L."/>
            <person name="Hurhula B."/>
            <person name="Husby M.E."/>
            <person name="Kamat A."/>
            <person name="Kanga B."/>
            <person name="Kashin S."/>
            <person name="Khazanovich D."/>
            <person name="Kisner P."/>
            <person name="Lance K."/>
            <person name="Lara M."/>
            <person name="Lee W."/>
            <person name="Lennon N."/>
            <person name="Letendre F."/>
            <person name="LeVine R."/>
            <person name="Lipovsky A."/>
            <person name="Liu X."/>
            <person name="Liu J."/>
            <person name="Liu S."/>
            <person name="Lokyitsang T."/>
            <person name="Lokyitsang Y."/>
            <person name="Lubonja R."/>
            <person name="Lui A."/>
            <person name="MacDonald P."/>
            <person name="Magnisalis V."/>
            <person name="Maru K."/>
            <person name="Matthews C."/>
            <person name="McCusker W."/>
            <person name="McDonough S."/>
            <person name="Mehta T."/>
            <person name="Meldrim J."/>
            <person name="Meneus L."/>
            <person name="Mihai O."/>
            <person name="Mihalev A."/>
            <person name="Mihova T."/>
            <person name="Mittelman R."/>
            <person name="Mlenga V."/>
            <person name="Montmayeur A."/>
            <person name="Mulrain L."/>
            <person name="Navidi A."/>
            <person name="Naylor J."/>
            <person name="Negash T."/>
            <person name="Nguyen T."/>
            <person name="Nguyen N."/>
            <person name="Nicol R."/>
            <person name="Norbu C."/>
            <person name="Norbu N."/>
            <person name="Novod N."/>
            <person name="O'Neill B."/>
            <person name="Osman S."/>
            <person name="Markiewicz E."/>
            <person name="Oyono O.L."/>
            <person name="Patti C."/>
            <person name="Phunkhang P."/>
            <person name="Pierre F."/>
            <person name="Priest M."/>
            <person name="Raghuraman S."/>
            <person name="Rege F."/>
            <person name="Reyes R."/>
            <person name="Rise C."/>
            <person name="Rogov P."/>
            <person name="Ross K."/>
            <person name="Ryan E."/>
            <person name="Settipalli S."/>
            <person name="Shea T."/>
            <person name="Sherpa N."/>
            <person name="Shi L."/>
            <person name="Shih D."/>
            <person name="Sparrow T."/>
            <person name="Spaulding J."/>
            <person name="Stalker J."/>
            <person name="Stange-Thomann N."/>
            <person name="Stavropoulos S."/>
            <person name="Stone C."/>
            <person name="Strader C."/>
            <person name="Tesfaye S."/>
            <person name="Thomson T."/>
            <person name="Thoulutsang Y."/>
            <person name="Thoulutsang D."/>
            <person name="Topham K."/>
            <person name="Topping I."/>
            <person name="Tsamla T."/>
            <person name="Vassiliev H."/>
            <person name="Vo A."/>
            <person name="Wangchuk T."/>
            <person name="Wangdi T."/>
            <person name="Weiand M."/>
            <person name="Wilkinson J."/>
            <person name="Wilson A."/>
            <person name="Yadav S."/>
            <person name="Young G."/>
            <person name="Yu Q."/>
            <person name="Zembek L."/>
            <person name="Zhong D."/>
            <person name="Zimmer A."/>
            <person name="Zwirko Z."/>
            <person name="Jaffe D.B."/>
            <person name="Alvarez P."/>
            <person name="Brockman W."/>
            <person name="Butler J."/>
            <person name="Chin C."/>
            <person name="Gnerre S."/>
            <person name="Grabherr M."/>
            <person name="Kleber M."/>
            <person name="Mauceli E."/>
            <person name="MacCallum I."/>
        </authorList>
    </citation>
    <scope>NUCLEOTIDE SEQUENCE [LARGE SCALE GENOMIC DNA]</scope>
    <source>
        <strain evidence="3">Tucson 15287-2541.00</strain>
    </source>
</reference>
<dbReference type="PANTHER" id="PTHR11362">
    <property type="entry name" value="PHOSPHATIDYLETHANOLAMINE-BINDING PROTEIN"/>
    <property type="match status" value="1"/>
</dbReference>
<dbReference type="CDD" id="cd00866">
    <property type="entry name" value="PEBP_euk"/>
    <property type="match status" value="1"/>
</dbReference>
<dbReference type="SUPFAM" id="SSF49777">
    <property type="entry name" value="PEBP-like"/>
    <property type="match status" value="1"/>
</dbReference>
<organism evidence="3">
    <name type="scientific">Drosophila grimshawi</name>
    <name type="common">Hawaiian fruit fly</name>
    <name type="synonym">Idiomyia grimshawi</name>
    <dbReference type="NCBI Taxonomy" id="7222"/>
    <lineage>
        <taxon>Eukaryota</taxon>
        <taxon>Metazoa</taxon>
        <taxon>Ecdysozoa</taxon>
        <taxon>Arthropoda</taxon>
        <taxon>Hexapoda</taxon>
        <taxon>Insecta</taxon>
        <taxon>Pterygota</taxon>
        <taxon>Neoptera</taxon>
        <taxon>Endopterygota</taxon>
        <taxon>Diptera</taxon>
        <taxon>Brachycera</taxon>
        <taxon>Muscomorpha</taxon>
        <taxon>Ephydroidea</taxon>
        <taxon>Drosophilidae</taxon>
        <taxon>Drosophila</taxon>
        <taxon>Hawaiian Drosophila</taxon>
    </lineage>
</organism>
<evidence type="ECO:0000313" key="2">
    <source>
        <dbReference type="EMBL" id="EDW03752.1"/>
    </source>
</evidence>
<keyword evidence="1" id="KW-0732">Signal</keyword>
<dbReference type="InterPro" id="IPR036610">
    <property type="entry name" value="PEBP-like_sf"/>
</dbReference>